<evidence type="ECO:0000256" key="1">
    <source>
        <dbReference type="ARBA" id="ARBA00023118"/>
    </source>
</evidence>
<dbReference type="AlphaFoldDB" id="A0A7Y4MPJ5"/>
<keyword evidence="2" id="KW-0378">Hydrolase</keyword>
<dbReference type="InterPro" id="IPR021124">
    <property type="entry name" value="CRISPR-assoc_prot_Cas5"/>
</dbReference>
<dbReference type="GO" id="GO:0016787">
    <property type="term" value="F:hydrolase activity"/>
    <property type="evidence" value="ECO:0007669"/>
    <property type="project" value="UniProtKB-KW"/>
</dbReference>
<comment type="similarity">
    <text evidence="2">Belongs to the CRISPR-associated protein Cas5 family. Subtype I-C/Dvulg subfamily.</text>
</comment>
<accession>A0A7Y4MPJ5</accession>
<keyword evidence="2" id="KW-0540">Nuclease</keyword>
<dbReference type="GO" id="GO:0003723">
    <property type="term" value="F:RNA binding"/>
    <property type="evidence" value="ECO:0007669"/>
    <property type="project" value="UniProtKB-UniRule"/>
</dbReference>
<keyword evidence="2" id="KW-0255">Endonuclease</keyword>
<proteinExistence type="inferred from homology"/>
<name>A0A7Y4MPJ5_MYXXA</name>
<comment type="caution">
    <text evidence="3">The sequence shown here is derived from an EMBL/GenBank/DDBJ whole genome shotgun (WGS) entry which is preliminary data.</text>
</comment>
<dbReference type="InterPro" id="IPR010155">
    <property type="entry name" value="CRISPR-assoc_prot_Cas5d"/>
</dbReference>
<protein>
    <recommendedName>
        <fullName evidence="2">pre-crRNA processing endonuclease</fullName>
        <ecNumber evidence="2">3.1.-.-</ecNumber>
    </recommendedName>
</protein>
<sequence length="221" mass="25098">MWMTSTEDRRFRVRARGPVACFTRPEMKAERVSYEVMTPSAARGVLEAILWKPAIRWHIHEIAVLAPVKWTSFRRNEVNSRATVGRFDYAADEDRAQRNTVALRDVDYVITASFTLVPGKAGPEDNARKFEDMFERRLERGQFFHAPYLGCREFAARVEPAEDGLLPHEAGNGRRPLGLMFYDFVFDVPGAPVRPEFFHAFLEDGVLRVPPRAQVLGGGAS</sequence>
<evidence type="ECO:0000256" key="2">
    <source>
        <dbReference type="PIRNR" id="PIRNR029950"/>
    </source>
</evidence>
<comment type="function">
    <text evidence="2">CRISPR (clustered regularly interspaced short palindromic repeat) is an adaptive immune system that provides protection against mobile genetic elements (viruses, transposable elements and conjugative plasmids). CRISPR clusters contain spacers, sequences complementary to antecedent mobile elements, and target invading nucleic acids. CRISPR clusters are transcribed and processed into CRISPR RNA (crRNA).</text>
</comment>
<dbReference type="EC" id="3.1.-.-" evidence="2"/>
<reference evidence="3 4" key="1">
    <citation type="submission" date="2020-05" db="EMBL/GenBank/DDBJ databases">
        <authorList>
            <person name="Whitworth D."/>
        </authorList>
    </citation>
    <scope>NUCLEOTIDE SEQUENCE [LARGE SCALE GENOMIC DNA]</scope>
    <source>
        <strain evidence="3 4">AM005</strain>
    </source>
</reference>
<dbReference type="Gene3D" id="3.30.70.2660">
    <property type="match status" value="1"/>
</dbReference>
<dbReference type="InterPro" id="IPR013422">
    <property type="entry name" value="CRISPR-assoc_prot_Cas5_N"/>
</dbReference>
<dbReference type="NCBIfam" id="TIGR02593">
    <property type="entry name" value="CRISPR_cas5"/>
    <property type="match status" value="1"/>
</dbReference>
<dbReference type="GO" id="GO:0004519">
    <property type="term" value="F:endonuclease activity"/>
    <property type="evidence" value="ECO:0007669"/>
    <property type="project" value="UniProtKB-UniRule"/>
</dbReference>
<dbReference type="CDD" id="cd09752">
    <property type="entry name" value="Cas5_I-C"/>
    <property type="match status" value="1"/>
</dbReference>
<dbReference type="GO" id="GO:0043571">
    <property type="term" value="P:maintenance of CRISPR repeat elements"/>
    <property type="evidence" value="ECO:0007669"/>
    <property type="project" value="UniProtKB-UniRule"/>
</dbReference>
<dbReference type="GO" id="GO:0051607">
    <property type="term" value="P:defense response to virus"/>
    <property type="evidence" value="ECO:0007669"/>
    <property type="project" value="UniProtKB-UniRule"/>
</dbReference>
<keyword evidence="2" id="KW-0694">RNA-binding</keyword>
<dbReference type="Proteomes" id="UP000533080">
    <property type="component" value="Unassembled WGS sequence"/>
</dbReference>
<dbReference type="EMBL" id="JABFNT010000009">
    <property type="protein sequence ID" value="NOJ77475.1"/>
    <property type="molecule type" value="Genomic_DNA"/>
</dbReference>
<evidence type="ECO:0000313" key="3">
    <source>
        <dbReference type="EMBL" id="NOJ77475.1"/>
    </source>
</evidence>
<dbReference type="NCBIfam" id="TIGR01876">
    <property type="entry name" value="cas_Cas5d"/>
    <property type="match status" value="1"/>
</dbReference>
<dbReference type="Pfam" id="PF09704">
    <property type="entry name" value="Cas_Cas5d"/>
    <property type="match status" value="1"/>
</dbReference>
<keyword evidence="1 2" id="KW-0051">Antiviral defense</keyword>
<gene>
    <name evidence="3" type="primary">cas5c</name>
    <name evidence="3" type="ORF">HNV28_03830</name>
</gene>
<dbReference type="PIRSF" id="PIRSF029950">
    <property type="entry name" value="Cas_CT1134"/>
    <property type="match status" value="1"/>
</dbReference>
<evidence type="ECO:0000313" key="4">
    <source>
        <dbReference type="Proteomes" id="UP000533080"/>
    </source>
</evidence>
<organism evidence="3 4">
    <name type="scientific">Myxococcus xanthus</name>
    <dbReference type="NCBI Taxonomy" id="34"/>
    <lineage>
        <taxon>Bacteria</taxon>
        <taxon>Pseudomonadati</taxon>
        <taxon>Myxococcota</taxon>
        <taxon>Myxococcia</taxon>
        <taxon>Myxococcales</taxon>
        <taxon>Cystobacterineae</taxon>
        <taxon>Myxococcaceae</taxon>
        <taxon>Myxococcus</taxon>
    </lineage>
</organism>